<evidence type="ECO:0000313" key="2">
    <source>
        <dbReference type="EMBL" id="MCT7969541.1"/>
    </source>
</evidence>
<dbReference type="PANTHER" id="PTHR34048">
    <property type="entry name" value="LOW-DENSITY RECEPTOR-LIKE PROTEIN"/>
    <property type="match status" value="1"/>
</dbReference>
<evidence type="ECO:0000256" key="1">
    <source>
        <dbReference type="SAM" id="MobiDB-lite"/>
    </source>
</evidence>
<evidence type="ECO:0000313" key="3">
    <source>
        <dbReference type="Proteomes" id="UP001525890"/>
    </source>
</evidence>
<proteinExistence type="predicted"/>
<name>A0ABT2N072_9CYAN</name>
<comment type="caution">
    <text evidence="2">The sequence shown here is derived from an EMBL/GenBank/DDBJ whole genome shotgun (WGS) entry which is preliminary data.</text>
</comment>
<feature type="region of interest" description="Disordered" evidence="1">
    <location>
        <begin position="33"/>
        <end position="67"/>
    </location>
</feature>
<dbReference type="RefSeq" id="WP_368008996.1">
    <property type="nucleotide sequence ID" value="NZ_JAMXFF010000053.1"/>
</dbReference>
<sequence>MSNRDNFAGGFLLGTILGGIVGGAIGAIVGAKLAEDNNKPVENGNRPEPRPRKLKKRQFAEQAGMETARRSLENKIAQLNDAIDDVRQQLSHVNGAVVDETETLSPLAEES</sequence>
<evidence type="ECO:0008006" key="4">
    <source>
        <dbReference type="Google" id="ProtNLM"/>
    </source>
</evidence>
<dbReference type="PANTHER" id="PTHR34048:SF3">
    <property type="entry name" value="LOW-DENSITY RECEPTOR-LIKE PROTEIN"/>
    <property type="match status" value="1"/>
</dbReference>
<organism evidence="2 3">
    <name type="scientific">Laspinema palackyanum D2a</name>
    <dbReference type="NCBI Taxonomy" id="2953684"/>
    <lineage>
        <taxon>Bacteria</taxon>
        <taxon>Bacillati</taxon>
        <taxon>Cyanobacteriota</taxon>
        <taxon>Cyanophyceae</taxon>
        <taxon>Oscillatoriophycideae</taxon>
        <taxon>Oscillatoriales</taxon>
        <taxon>Laspinemataceae</taxon>
        <taxon>Laspinema</taxon>
        <taxon>Laspinema palackyanum</taxon>
    </lineage>
</organism>
<accession>A0ABT2N072</accession>
<dbReference type="EMBL" id="JAMXFF010000053">
    <property type="protein sequence ID" value="MCT7969541.1"/>
    <property type="molecule type" value="Genomic_DNA"/>
</dbReference>
<protein>
    <recommendedName>
        <fullName evidence="4">Gas vesicle protein</fullName>
    </recommendedName>
</protein>
<keyword evidence="3" id="KW-1185">Reference proteome</keyword>
<feature type="compositionally biased region" description="Basic and acidic residues" evidence="1">
    <location>
        <begin position="33"/>
        <end position="51"/>
    </location>
</feature>
<reference evidence="2 3" key="1">
    <citation type="journal article" date="2022" name="Front. Microbiol.">
        <title>High genomic differentiation and limited gene flow indicate recent cryptic speciation within the genus Laspinema (cyanobacteria).</title>
        <authorList>
            <person name="Stanojkovic A."/>
            <person name="Skoupy S."/>
            <person name="Skaloud P."/>
            <person name="Dvorak P."/>
        </authorList>
    </citation>
    <scope>NUCLEOTIDE SEQUENCE [LARGE SCALE GENOMIC DNA]</scope>
    <source>
        <strain evidence="2 3">D2a</strain>
    </source>
</reference>
<dbReference type="Proteomes" id="UP001525890">
    <property type="component" value="Unassembled WGS sequence"/>
</dbReference>
<gene>
    <name evidence="2" type="ORF">NG799_24830</name>
</gene>
<dbReference type="InterPro" id="IPR040377">
    <property type="entry name" value="Ssl2009-like"/>
</dbReference>